<reference evidence="2" key="2">
    <citation type="submission" date="2022-01" db="EMBL/GenBank/DDBJ databases">
        <authorList>
            <person name="Yamashiro T."/>
            <person name="Shiraishi A."/>
            <person name="Satake H."/>
            <person name="Nakayama K."/>
        </authorList>
    </citation>
    <scope>NUCLEOTIDE SEQUENCE</scope>
</reference>
<feature type="compositionally biased region" description="Basic and acidic residues" evidence="1">
    <location>
        <begin position="100"/>
        <end position="120"/>
    </location>
</feature>
<protein>
    <submittedName>
        <fullName evidence="2">Uncharacterized protein</fullName>
    </submittedName>
</protein>
<dbReference type="EMBL" id="BQNB010016054">
    <property type="protein sequence ID" value="GJT47277.1"/>
    <property type="molecule type" value="Genomic_DNA"/>
</dbReference>
<feature type="compositionally biased region" description="Basic and acidic residues" evidence="1">
    <location>
        <begin position="65"/>
        <end position="75"/>
    </location>
</feature>
<name>A0ABQ5E9L3_9ASTR</name>
<organism evidence="2 3">
    <name type="scientific">Tanacetum coccineum</name>
    <dbReference type="NCBI Taxonomy" id="301880"/>
    <lineage>
        <taxon>Eukaryota</taxon>
        <taxon>Viridiplantae</taxon>
        <taxon>Streptophyta</taxon>
        <taxon>Embryophyta</taxon>
        <taxon>Tracheophyta</taxon>
        <taxon>Spermatophyta</taxon>
        <taxon>Magnoliopsida</taxon>
        <taxon>eudicotyledons</taxon>
        <taxon>Gunneridae</taxon>
        <taxon>Pentapetalae</taxon>
        <taxon>asterids</taxon>
        <taxon>campanulids</taxon>
        <taxon>Asterales</taxon>
        <taxon>Asteraceae</taxon>
        <taxon>Asteroideae</taxon>
        <taxon>Anthemideae</taxon>
        <taxon>Anthemidinae</taxon>
        <taxon>Tanacetum</taxon>
    </lineage>
</organism>
<evidence type="ECO:0000313" key="2">
    <source>
        <dbReference type="EMBL" id="GJT47277.1"/>
    </source>
</evidence>
<reference evidence="2" key="1">
    <citation type="journal article" date="2022" name="Int. J. Mol. Sci.">
        <title>Draft Genome of Tanacetum Coccineum: Genomic Comparison of Closely Related Tanacetum-Family Plants.</title>
        <authorList>
            <person name="Yamashiro T."/>
            <person name="Shiraishi A."/>
            <person name="Nakayama K."/>
            <person name="Satake H."/>
        </authorList>
    </citation>
    <scope>NUCLEOTIDE SEQUENCE</scope>
</reference>
<evidence type="ECO:0000313" key="3">
    <source>
        <dbReference type="Proteomes" id="UP001151760"/>
    </source>
</evidence>
<gene>
    <name evidence="2" type="ORF">Tco_0955992</name>
</gene>
<comment type="caution">
    <text evidence="2">The sequence shown here is derived from an EMBL/GenBank/DDBJ whole genome shotgun (WGS) entry which is preliminary data.</text>
</comment>
<feature type="compositionally biased region" description="Basic and acidic residues" evidence="1">
    <location>
        <begin position="45"/>
        <end position="55"/>
    </location>
</feature>
<accession>A0ABQ5E9L3</accession>
<feature type="compositionally biased region" description="Basic and acidic residues" evidence="1">
    <location>
        <begin position="1"/>
        <end position="22"/>
    </location>
</feature>
<feature type="compositionally biased region" description="Acidic residues" evidence="1">
    <location>
        <begin position="76"/>
        <end position="99"/>
    </location>
</feature>
<proteinExistence type="predicted"/>
<feature type="region of interest" description="Disordered" evidence="1">
    <location>
        <begin position="1"/>
        <end position="139"/>
    </location>
</feature>
<feature type="compositionally biased region" description="Acidic residues" evidence="1">
    <location>
        <begin position="23"/>
        <end position="44"/>
    </location>
</feature>
<evidence type="ECO:0000256" key="1">
    <source>
        <dbReference type="SAM" id="MobiDB-lite"/>
    </source>
</evidence>
<dbReference type="Proteomes" id="UP001151760">
    <property type="component" value="Unassembled WGS sequence"/>
</dbReference>
<sequence>MVPNASEEKVILEWESKQKSEYSEEDQGDDEEVDWIDSDEDEEKKDDTDDDKSIDLEMTDDEETYDKFVHSVERVNDDEDEEMTNVEVEESGNSDEENTDAAKTDARKTEEVKDDAKKAELPPTSSSLSLSSVQETPSVAPVTTLPLPSVSTIPLIPHQTTAPILTPPIITDAPTITTVVPELDALSAVQLRVAKLEKDVSELKKIDHSAKDLAAFKSQVPTVVEHYLGSKIGDDL</sequence>
<keyword evidence="3" id="KW-1185">Reference proteome</keyword>